<dbReference type="SMART" id="SM00497">
    <property type="entry name" value="IENR1"/>
    <property type="match status" value="1"/>
</dbReference>
<dbReference type="InterPro" id="IPR000305">
    <property type="entry name" value="GIY-YIG_endonuc"/>
</dbReference>
<dbReference type="Gene3D" id="1.10.10.10">
    <property type="entry name" value="Winged helix-like DNA-binding domain superfamily/Winged helix DNA-binding domain"/>
    <property type="match status" value="1"/>
</dbReference>
<evidence type="ECO:0000256" key="1">
    <source>
        <dbReference type="ARBA" id="ARBA00001946"/>
    </source>
</evidence>
<dbReference type="EMBL" id="LR797423">
    <property type="protein sequence ID" value="CAB4215314.1"/>
    <property type="molecule type" value="Genomic_DNA"/>
</dbReference>
<reference evidence="5" key="1">
    <citation type="submission" date="2020-05" db="EMBL/GenBank/DDBJ databases">
        <authorList>
            <person name="Chiriac C."/>
            <person name="Salcher M."/>
            <person name="Ghai R."/>
            <person name="Kavagutti S V."/>
        </authorList>
    </citation>
    <scope>NUCLEOTIDE SEQUENCE</scope>
</reference>
<evidence type="ECO:0000313" key="5">
    <source>
        <dbReference type="EMBL" id="CAB4215314.1"/>
    </source>
</evidence>
<dbReference type="SUPFAM" id="SSF82771">
    <property type="entry name" value="GIY-YIG endonuclease"/>
    <property type="match status" value="1"/>
</dbReference>
<protein>
    <submittedName>
        <fullName evidence="5">GIY-YIG_SF domain containing protein</fullName>
    </submittedName>
</protein>
<dbReference type="InterPro" id="IPR035901">
    <property type="entry name" value="GIY-YIG_endonuc_sf"/>
</dbReference>
<dbReference type="InterPro" id="IPR010896">
    <property type="entry name" value="NUMOD1"/>
</dbReference>
<dbReference type="InterPro" id="IPR003647">
    <property type="entry name" value="Intron_nuc_1_rpt"/>
</dbReference>
<comment type="cofactor">
    <cofactor evidence="1">
        <name>Mg(2+)</name>
        <dbReference type="ChEBI" id="CHEBI:18420"/>
    </cofactor>
</comment>
<dbReference type="InterPro" id="IPR036388">
    <property type="entry name" value="WH-like_DNA-bd_sf"/>
</dbReference>
<name>A0A6J5SLQ3_9CAUD</name>
<gene>
    <name evidence="5" type="ORF">UFOVP1475_6</name>
</gene>
<accession>A0A6J5SLQ3</accession>
<sequence>MHVVYQLVNSKGEVEYVGNTKNPNTRLYNHTCINGTFAGRKDLSLEIIKSGFRKEKTAFNYQCKIQKELGFETDMEKFIRLGKSIQQKGTDCRKVKIAAYKITGEFLGIFSTIKEAANNFNLHTNLVWLVANNRQKSTKGYIFKSLENL</sequence>
<feature type="domain" description="Nuclease-associated modular DNA-binding 1" evidence="4">
    <location>
        <begin position="96"/>
        <end position="128"/>
    </location>
</feature>
<proteinExistence type="predicted"/>
<dbReference type="Pfam" id="PF07453">
    <property type="entry name" value="NUMOD1"/>
    <property type="match status" value="1"/>
</dbReference>
<organism evidence="5">
    <name type="scientific">uncultured Caudovirales phage</name>
    <dbReference type="NCBI Taxonomy" id="2100421"/>
    <lineage>
        <taxon>Viruses</taxon>
        <taxon>Duplodnaviria</taxon>
        <taxon>Heunggongvirae</taxon>
        <taxon>Uroviricota</taxon>
        <taxon>Caudoviricetes</taxon>
        <taxon>Peduoviridae</taxon>
        <taxon>Maltschvirus</taxon>
        <taxon>Maltschvirus maltsch</taxon>
    </lineage>
</organism>
<feature type="domain" description="GIY-YIG" evidence="3">
    <location>
        <begin position="1"/>
        <end position="55"/>
    </location>
</feature>
<evidence type="ECO:0000256" key="2">
    <source>
        <dbReference type="ARBA" id="ARBA00022842"/>
    </source>
</evidence>
<evidence type="ECO:0000259" key="3">
    <source>
        <dbReference type="Pfam" id="PF01541"/>
    </source>
</evidence>
<evidence type="ECO:0000259" key="4">
    <source>
        <dbReference type="Pfam" id="PF07453"/>
    </source>
</evidence>
<keyword evidence="2" id="KW-0460">Magnesium</keyword>
<dbReference type="Pfam" id="PF01541">
    <property type="entry name" value="GIY-YIG"/>
    <property type="match status" value="1"/>
</dbReference>